<dbReference type="InterPro" id="IPR012337">
    <property type="entry name" value="RNaseH-like_sf"/>
</dbReference>
<dbReference type="InterPro" id="IPR044730">
    <property type="entry name" value="RNase_H-like_dom_plant"/>
</dbReference>
<evidence type="ECO:0008006" key="2">
    <source>
        <dbReference type="Google" id="ProtNLM"/>
    </source>
</evidence>
<dbReference type="AlphaFoldDB" id="A0A2P2PM95"/>
<dbReference type="CDD" id="cd06222">
    <property type="entry name" value="RNase_H_like"/>
    <property type="match status" value="1"/>
</dbReference>
<evidence type="ECO:0000313" key="1">
    <source>
        <dbReference type="EMBL" id="MBX55853.1"/>
    </source>
</evidence>
<reference evidence="1" key="1">
    <citation type="submission" date="2018-02" db="EMBL/GenBank/DDBJ databases">
        <title>Rhizophora mucronata_Transcriptome.</title>
        <authorList>
            <person name="Meera S.P."/>
            <person name="Sreeshan A."/>
            <person name="Augustine A."/>
        </authorList>
    </citation>
    <scope>NUCLEOTIDE SEQUENCE</scope>
    <source>
        <tissue evidence="1">Leaf</tissue>
    </source>
</reference>
<organism evidence="1">
    <name type="scientific">Rhizophora mucronata</name>
    <name type="common">Asiatic mangrove</name>
    <dbReference type="NCBI Taxonomy" id="61149"/>
    <lineage>
        <taxon>Eukaryota</taxon>
        <taxon>Viridiplantae</taxon>
        <taxon>Streptophyta</taxon>
        <taxon>Embryophyta</taxon>
        <taxon>Tracheophyta</taxon>
        <taxon>Spermatophyta</taxon>
        <taxon>Magnoliopsida</taxon>
        <taxon>eudicotyledons</taxon>
        <taxon>Gunneridae</taxon>
        <taxon>Pentapetalae</taxon>
        <taxon>rosids</taxon>
        <taxon>fabids</taxon>
        <taxon>Malpighiales</taxon>
        <taxon>Rhizophoraceae</taxon>
        <taxon>Rhizophora</taxon>
    </lineage>
</organism>
<dbReference type="GO" id="GO:0003676">
    <property type="term" value="F:nucleic acid binding"/>
    <property type="evidence" value="ECO:0007669"/>
    <property type="project" value="InterPro"/>
</dbReference>
<dbReference type="SUPFAM" id="SSF53098">
    <property type="entry name" value="Ribonuclease H-like"/>
    <property type="match status" value="1"/>
</dbReference>
<proteinExistence type="predicted"/>
<dbReference type="InterPro" id="IPR036397">
    <property type="entry name" value="RNaseH_sf"/>
</dbReference>
<name>A0A2P2PM95_RHIMU</name>
<sequence length="118" mass="12548">MFSWMISQALDNNGCFLTRPSKAGPLGAWRAPTFLVLKWNVDGPSIAKPGPAGIGSVSRNHMGIFPCLFSCPVGHKVSNHAEVLATPEALEISLSHHDSGGCLLIVEADSANAIFQTY</sequence>
<dbReference type="Gene3D" id="3.30.420.10">
    <property type="entry name" value="Ribonuclease H-like superfamily/Ribonuclease H"/>
    <property type="match status" value="1"/>
</dbReference>
<protein>
    <recommendedName>
        <fullName evidence="2">RNase H type-1 domain-containing protein</fullName>
    </recommendedName>
</protein>
<accession>A0A2P2PM95</accession>
<dbReference type="EMBL" id="GGEC01075369">
    <property type="protein sequence ID" value="MBX55853.1"/>
    <property type="molecule type" value="Transcribed_RNA"/>
</dbReference>